<evidence type="ECO:0000256" key="4">
    <source>
        <dbReference type="ARBA" id="ARBA00023136"/>
    </source>
</evidence>
<dbReference type="PRINTS" id="PR00237">
    <property type="entry name" value="GPCRRHODOPSN"/>
</dbReference>
<dbReference type="GO" id="GO:0016020">
    <property type="term" value="C:membrane"/>
    <property type="evidence" value="ECO:0007669"/>
    <property type="project" value="UniProtKB-SubCell"/>
</dbReference>
<dbReference type="PANTHER" id="PTHR46641">
    <property type="entry name" value="FMRFAMIDE RECEPTOR-RELATED"/>
    <property type="match status" value="1"/>
</dbReference>
<comment type="subcellular location">
    <subcellularLocation>
        <location evidence="1">Membrane</location>
    </subcellularLocation>
</comment>
<protein>
    <recommendedName>
        <fullName evidence="6">G-protein coupled receptors family 1 profile domain-containing protein</fullName>
    </recommendedName>
</protein>
<feature type="transmembrane region" description="Helical" evidence="5">
    <location>
        <begin position="387"/>
        <end position="409"/>
    </location>
</feature>
<dbReference type="InterPro" id="IPR000276">
    <property type="entry name" value="GPCR_Rhodpsn"/>
</dbReference>
<evidence type="ECO:0000256" key="1">
    <source>
        <dbReference type="ARBA" id="ARBA00004370"/>
    </source>
</evidence>
<evidence type="ECO:0000256" key="2">
    <source>
        <dbReference type="ARBA" id="ARBA00022692"/>
    </source>
</evidence>
<dbReference type="AlphaFoldDB" id="A0A8S2KVP3"/>
<accession>A0A8S2KVP3</accession>
<evidence type="ECO:0000259" key="6">
    <source>
        <dbReference type="PROSITE" id="PS50262"/>
    </source>
</evidence>
<feature type="transmembrane region" description="Helical" evidence="5">
    <location>
        <begin position="297"/>
        <end position="317"/>
    </location>
</feature>
<keyword evidence="4 5" id="KW-0472">Membrane</keyword>
<keyword evidence="3 5" id="KW-1133">Transmembrane helix</keyword>
<reference evidence="7" key="1">
    <citation type="submission" date="2021-02" db="EMBL/GenBank/DDBJ databases">
        <authorList>
            <person name="Nowell W R."/>
        </authorList>
    </citation>
    <scope>NUCLEOTIDE SEQUENCE</scope>
</reference>
<name>A0A8S2KVP3_9BILA</name>
<dbReference type="GO" id="GO:0004930">
    <property type="term" value="F:G protein-coupled receptor activity"/>
    <property type="evidence" value="ECO:0007669"/>
    <property type="project" value="InterPro"/>
</dbReference>
<sequence>MSTVFNSQESVREQNKICVVLLICCCLISDINVAEHEPNSNGISIDSHEESWQTTTERTLIRVTRLNRRTEESNINQRRRRQIMDGEEILGMAKQMGNIPDFCRNASLKTNETSYKLLSECWNEKWIAEALRKTLPLIILPVSLISNCLSFLALRSHHMRGTSTAFFMLALSVLDPLVLLTKNLVYFSTFAAAHAASCKILYFLIYVFTYTNVWILVIMTVDKFFAVWFPLKVSNFCTVTRAKYVCIFLPAITSIICVHHFWTIDSFKHPKDPRQRFCYYDGTRYGSIQRIWRYADFVIWCSLPFILLLTLSILIIYKLHQNRQGAHQNIRQIMDKQLQKNQVSNGMPLNKQQQQQYQKKKLENQVIEIRSNQNTDVIRSRHRHITLMLLAVAVVFLLLTLPNSIYFVLDLTYGFNKLPIENNYYQWLRFRRLTILTVVMFQLSDLQHATNFFLYLLTSDKFRRSVVRICVLIIPTLPSLAPCCFQDKARASTVSAKNHYSTPRVGKGSLPYCISVSDRSSLQINTSRISNRQTQQPFYKYSALLSKQTETTSEST</sequence>
<gene>
    <name evidence="7" type="ORF">GIL414_LOCUS4858</name>
</gene>
<evidence type="ECO:0000313" key="8">
    <source>
        <dbReference type="Proteomes" id="UP000681720"/>
    </source>
</evidence>
<evidence type="ECO:0000256" key="5">
    <source>
        <dbReference type="SAM" id="Phobius"/>
    </source>
</evidence>
<feature type="transmembrane region" description="Helical" evidence="5">
    <location>
        <begin position="200"/>
        <end position="221"/>
    </location>
</feature>
<dbReference type="PROSITE" id="PS50262">
    <property type="entry name" value="G_PROTEIN_RECEP_F1_2"/>
    <property type="match status" value="1"/>
</dbReference>
<dbReference type="Proteomes" id="UP000681720">
    <property type="component" value="Unassembled WGS sequence"/>
</dbReference>
<evidence type="ECO:0000256" key="3">
    <source>
        <dbReference type="ARBA" id="ARBA00022989"/>
    </source>
</evidence>
<dbReference type="EMBL" id="CAJOBJ010001218">
    <property type="protein sequence ID" value="CAF3867863.1"/>
    <property type="molecule type" value="Genomic_DNA"/>
</dbReference>
<comment type="caution">
    <text evidence="7">The sequence shown here is derived from an EMBL/GenBank/DDBJ whole genome shotgun (WGS) entry which is preliminary data.</text>
</comment>
<feature type="transmembrane region" description="Helical" evidence="5">
    <location>
        <begin position="166"/>
        <end position="188"/>
    </location>
</feature>
<dbReference type="InterPro" id="IPR017452">
    <property type="entry name" value="GPCR_Rhodpsn_7TM"/>
</dbReference>
<evidence type="ECO:0000313" key="7">
    <source>
        <dbReference type="EMBL" id="CAF3867863.1"/>
    </source>
</evidence>
<dbReference type="SUPFAM" id="SSF81321">
    <property type="entry name" value="Family A G protein-coupled receptor-like"/>
    <property type="match status" value="1"/>
</dbReference>
<feature type="transmembrane region" description="Helical" evidence="5">
    <location>
        <begin position="242"/>
        <end position="262"/>
    </location>
</feature>
<keyword evidence="2 5" id="KW-0812">Transmembrane</keyword>
<dbReference type="InterPro" id="IPR052954">
    <property type="entry name" value="GPCR-Ligand_Int"/>
</dbReference>
<organism evidence="7 8">
    <name type="scientific">Rotaria magnacalcarata</name>
    <dbReference type="NCBI Taxonomy" id="392030"/>
    <lineage>
        <taxon>Eukaryota</taxon>
        <taxon>Metazoa</taxon>
        <taxon>Spiralia</taxon>
        <taxon>Gnathifera</taxon>
        <taxon>Rotifera</taxon>
        <taxon>Eurotatoria</taxon>
        <taxon>Bdelloidea</taxon>
        <taxon>Philodinida</taxon>
        <taxon>Philodinidae</taxon>
        <taxon>Rotaria</taxon>
    </lineage>
</organism>
<proteinExistence type="predicted"/>
<feature type="domain" description="G-protein coupled receptors family 1 profile" evidence="6">
    <location>
        <begin position="146"/>
        <end position="455"/>
    </location>
</feature>
<dbReference type="PANTHER" id="PTHR46641:SF25">
    <property type="entry name" value="CNMAMIDE RECEPTOR-RELATED"/>
    <property type="match status" value="1"/>
</dbReference>
<dbReference type="Pfam" id="PF00001">
    <property type="entry name" value="7tm_1"/>
    <property type="match status" value="1"/>
</dbReference>
<dbReference type="Gene3D" id="1.20.1070.10">
    <property type="entry name" value="Rhodopsin 7-helix transmembrane proteins"/>
    <property type="match status" value="1"/>
</dbReference>
<feature type="transmembrane region" description="Helical" evidence="5">
    <location>
        <begin position="135"/>
        <end position="154"/>
    </location>
</feature>